<keyword evidence="3" id="KW-1185">Reference proteome</keyword>
<dbReference type="Pfam" id="PF04298">
    <property type="entry name" value="Zn_peptidase_2"/>
    <property type="match status" value="1"/>
</dbReference>
<evidence type="ECO:0000256" key="1">
    <source>
        <dbReference type="SAM" id="Phobius"/>
    </source>
</evidence>
<protein>
    <submittedName>
        <fullName evidence="2">Zinc metallopeptidase</fullName>
    </submittedName>
</protein>
<feature type="transmembrane region" description="Helical" evidence="1">
    <location>
        <begin position="120"/>
        <end position="141"/>
    </location>
</feature>
<dbReference type="Proteomes" id="UP000467132">
    <property type="component" value="Unassembled WGS sequence"/>
</dbReference>
<keyword evidence="1" id="KW-0472">Membrane</keyword>
<keyword evidence="1" id="KW-1133">Transmembrane helix</keyword>
<dbReference type="OrthoDB" id="9784298at2"/>
<name>A0A845R0A6_9CLOT</name>
<feature type="transmembrane region" description="Helical" evidence="1">
    <location>
        <begin position="146"/>
        <end position="167"/>
    </location>
</feature>
<sequence length="224" mass="24478">MFFADVGFLLVIPAIIFAAYAQSKVSSTFNKYLKHASASGYTGYQVARAILDRNGLHDVEIEMVRGKLSDHYDPRKRVLRLSRDVYQRSSIASVGVAAHEVGHALQHAEGYFPLLLRNNIAPIAGFGARFVWILVFAGFLLGIGDLVYIGIFLYLAVVAFQVITLPVEFNASNRAVSQLSNGIIADVDVKPTRKVLNAAALTYVAATLVGIAQLIRLILLADRD</sequence>
<accession>A0A845R0A6</accession>
<organism evidence="2 3">
    <name type="scientific">Senegalia massiliensis</name>
    <dbReference type="NCBI Taxonomy" id="1720316"/>
    <lineage>
        <taxon>Bacteria</taxon>
        <taxon>Bacillati</taxon>
        <taxon>Bacillota</taxon>
        <taxon>Clostridia</taxon>
        <taxon>Eubacteriales</taxon>
        <taxon>Clostridiaceae</taxon>
        <taxon>Senegalia</taxon>
    </lineage>
</organism>
<dbReference type="PANTHER" id="PTHR36434">
    <property type="entry name" value="MEMBRANE PROTEASE YUGP-RELATED"/>
    <property type="match status" value="1"/>
</dbReference>
<gene>
    <name evidence="2" type="ORF">D3Z33_04010</name>
</gene>
<dbReference type="InterPro" id="IPR007395">
    <property type="entry name" value="Zn_peptidase_2"/>
</dbReference>
<dbReference type="RefSeq" id="WP_160196524.1">
    <property type="nucleotide sequence ID" value="NZ_QXXA01000005.1"/>
</dbReference>
<comment type="caution">
    <text evidence="2">The sequence shown here is derived from an EMBL/GenBank/DDBJ whole genome shotgun (WGS) entry which is preliminary data.</text>
</comment>
<feature type="transmembrane region" description="Helical" evidence="1">
    <location>
        <begin position="200"/>
        <end position="219"/>
    </location>
</feature>
<dbReference type="EMBL" id="QXXA01000005">
    <property type="protein sequence ID" value="NBI06023.1"/>
    <property type="molecule type" value="Genomic_DNA"/>
</dbReference>
<dbReference type="PANTHER" id="PTHR36434:SF1">
    <property type="entry name" value="MEMBRANE PROTEASE YUGP-RELATED"/>
    <property type="match status" value="1"/>
</dbReference>
<evidence type="ECO:0000313" key="2">
    <source>
        <dbReference type="EMBL" id="NBI06023.1"/>
    </source>
</evidence>
<reference evidence="2 3" key="1">
    <citation type="submission" date="2018-08" db="EMBL/GenBank/DDBJ databases">
        <title>Murine metabolic-syndrome-specific gut microbial biobank.</title>
        <authorList>
            <person name="Liu C."/>
        </authorList>
    </citation>
    <scope>NUCLEOTIDE SEQUENCE [LARGE SCALE GENOMIC DNA]</scope>
    <source>
        <strain evidence="2 3">583</strain>
    </source>
</reference>
<evidence type="ECO:0000313" key="3">
    <source>
        <dbReference type="Proteomes" id="UP000467132"/>
    </source>
</evidence>
<dbReference type="AlphaFoldDB" id="A0A845R0A6"/>
<proteinExistence type="predicted"/>
<keyword evidence="1" id="KW-0812">Transmembrane</keyword>